<feature type="region of interest" description="Disordered" evidence="1">
    <location>
        <begin position="42"/>
        <end position="61"/>
    </location>
</feature>
<gene>
    <name evidence="2" type="ORF">IPOD504_LOCUS577</name>
</gene>
<proteinExistence type="predicted"/>
<organism evidence="2 3">
    <name type="scientific">Iphiclides podalirius</name>
    <name type="common">scarce swallowtail</name>
    <dbReference type="NCBI Taxonomy" id="110791"/>
    <lineage>
        <taxon>Eukaryota</taxon>
        <taxon>Metazoa</taxon>
        <taxon>Ecdysozoa</taxon>
        <taxon>Arthropoda</taxon>
        <taxon>Hexapoda</taxon>
        <taxon>Insecta</taxon>
        <taxon>Pterygota</taxon>
        <taxon>Neoptera</taxon>
        <taxon>Endopterygota</taxon>
        <taxon>Lepidoptera</taxon>
        <taxon>Glossata</taxon>
        <taxon>Ditrysia</taxon>
        <taxon>Papilionoidea</taxon>
        <taxon>Papilionidae</taxon>
        <taxon>Papilioninae</taxon>
        <taxon>Iphiclides</taxon>
    </lineage>
</organism>
<feature type="non-terminal residue" evidence="2">
    <location>
        <position position="1"/>
    </location>
</feature>
<accession>A0ABN8HMW9</accession>
<name>A0ABN8HMW9_9NEOP</name>
<evidence type="ECO:0000313" key="3">
    <source>
        <dbReference type="Proteomes" id="UP000837857"/>
    </source>
</evidence>
<evidence type="ECO:0000256" key="1">
    <source>
        <dbReference type="SAM" id="MobiDB-lite"/>
    </source>
</evidence>
<evidence type="ECO:0000313" key="2">
    <source>
        <dbReference type="EMBL" id="CAH2035496.1"/>
    </source>
</evidence>
<dbReference type="EMBL" id="OW152813">
    <property type="protein sequence ID" value="CAH2035496.1"/>
    <property type="molecule type" value="Genomic_DNA"/>
</dbReference>
<reference evidence="2" key="1">
    <citation type="submission" date="2022-03" db="EMBL/GenBank/DDBJ databases">
        <authorList>
            <person name="Martin H S."/>
        </authorList>
    </citation>
    <scope>NUCLEOTIDE SEQUENCE</scope>
</reference>
<protein>
    <submittedName>
        <fullName evidence="2">Uncharacterized protein</fullName>
    </submittedName>
</protein>
<sequence length="106" mass="11761">MQYAIATRTLCPVYLSEWRHRVAASGAASSHRARRCLGCRLESERDRSQSGAAATLGPGSTTHTGFAFVRRSTLNQCGRVPRYTAPVLVSISIVLPEYRPMPLRWL</sequence>
<keyword evidence="3" id="KW-1185">Reference proteome</keyword>
<dbReference type="Proteomes" id="UP000837857">
    <property type="component" value="Chromosome 1"/>
</dbReference>